<dbReference type="SUPFAM" id="SSF48113">
    <property type="entry name" value="Heme-dependent peroxidases"/>
    <property type="match status" value="1"/>
</dbReference>
<gene>
    <name evidence="8" type="ORF">QBC42DRAFT_272096</name>
</gene>
<feature type="transmembrane region" description="Helical" evidence="7">
    <location>
        <begin position="1195"/>
        <end position="1214"/>
    </location>
</feature>
<keyword evidence="7" id="KW-0472">Membrane</keyword>
<evidence type="ECO:0000256" key="7">
    <source>
        <dbReference type="SAM" id="Phobius"/>
    </source>
</evidence>
<feature type="region of interest" description="Disordered" evidence="6">
    <location>
        <begin position="1"/>
        <end position="27"/>
    </location>
</feature>
<evidence type="ECO:0000256" key="5">
    <source>
        <dbReference type="PIRSR" id="PIRSR619791-2"/>
    </source>
</evidence>
<proteinExistence type="predicted"/>
<protein>
    <submittedName>
        <fullName evidence="8">Psi-producing oxygenase A</fullName>
    </submittedName>
</protein>
<keyword evidence="2" id="KW-0223">Dioxygenase</keyword>
<dbReference type="Pfam" id="PF03098">
    <property type="entry name" value="An_peroxidase"/>
    <property type="match status" value="1"/>
</dbReference>
<dbReference type="AlphaFoldDB" id="A0AAV9HI81"/>
<dbReference type="PANTHER" id="PTHR11903:SF13">
    <property type="entry name" value="LINOLEATE 10R-LIPOXYGENASE"/>
    <property type="match status" value="1"/>
</dbReference>
<dbReference type="InterPro" id="IPR037120">
    <property type="entry name" value="Haem_peroxidase_sf_animal"/>
</dbReference>
<keyword evidence="3" id="KW-0560">Oxidoreductase</keyword>
<dbReference type="GO" id="GO:0006631">
    <property type="term" value="P:fatty acid metabolic process"/>
    <property type="evidence" value="ECO:0007669"/>
    <property type="project" value="UniProtKB-ARBA"/>
</dbReference>
<evidence type="ECO:0000313" key="9">
    <source>
        <dbReference type="Proteomes" id="UP001321749"/>
    </source>
</evidence>
<dbReference type="GO" id="GO:0051213">
    <property type="term" value="F:dioxygenase activity"/>
    <property type="evidence" value="ECO:0007669"/>
    <property type="project" value="UniProtKB-KW"/>
</dbReference>
<dbReference type="Gene3D" id="1.10.640.10">
    <property type="entry name" value="Haem peroxidase domain superfamily, animal type"/>
    <property type="match status" value="1"/>
</dbReference>
<reference evidence="8" key="1">
    <citation type="journal article" date="2023" name="Mol. Phylogenet. Evol.">
        <title>Genome-scale phylogeny and comparative genomics of the fungal order Sordariales.</title>
        <authorList>
            <person name="Hensen N."/>
            <person name="Bonometti L."/>
            <person name="Westerberg I."/>
            <person name="Brannstrom I.O."/>
            <person name="Guillou S."/>
            <person name="Cros-Aarteil S."/>
            <person name="Calhoun S."/>
            <person name="Haridas S."/>
            <person name="Kuo A."/>
            <person name="Mondo S."/>
            <person name="Pangilinan J."/>
            <person name="Riley R."/>
            <person name="LaButti K."/>
            <person name="Andreopoulos B."/>
            <person name="Lipzen A."/>
            <person name="Chen C."/>
            <person name="Yan M."/>
            <person name="Daum C."/>
            <person name="Ng V."/>
            <person name="Clum A."/>
            <person name="Steindorff A."/>
            <person name="Ohm R.A."/>
            <person name="Martin F."/>
            <person name="Silar P."/>
            <person name="Natvig D.O."/>
            <person name="Lalanne C."/>
            <person name="Gautier V."/>
            <person name="Ament-Velasquez S.L."/>
            <person name="Kruys A."/>
            <person name="Hutchinson M.I."/>
            <person name="Powell A.J."/>
            <person name="Barry K."/>
            <person name="Miller A.N."/>
            <person name="Grigoriev I.V."/>
            <person name="Debuchy R."/>
            <person name="Gladieux P."/>
            <person name="Hiltunen Thoren M."/>
            <person name="Johannesson H."/>
        </authorList>
    </citation>
    <scope>NUCLEOTIDE SEQUENCE</scope>
    <source>
        <strain evidence="8">PSN324</strain>
    </source>
</reference>
<name>A0AAV9HI81_9PEZI</name>
<dbReference type="InterPro" id="IPR018247">
    <property type="entry name" value="EF_Hand_1_Ca_BS"/>
</dbReference>
<dbReference type="GO" id="GO:0020037">
    <property type="term" value="F:heme binding"/>
    <property type="evidence" value="ECO:0007669"/>
    <property type="project" value="InterPro"/>
</dbReference>
<organism evidence="8 9">
    <name type="scientific">Cladorrhinum samala</name>
    <dbReference type="NCBI Taxonomy" id="585594"/>
    <lineage>
        <taxon>Eukaryota</taxon>
        <taxon>Fungi</taxon>
        <taxon>Dikarya</taxon>
        <taxon>Ascomycota</taxon>
        <taxon>Pezizomycotina</taxon>
        <taxon>Sordariomycetes</taxon>
        <taxon>Sordariomycetidae</taxon>
        <taxon>Sordariales</taxon>
        <taxon>Podosporaceae</taxon>
        <taxon>Cladorrhinum</taxon>
    </lineage>
</organism>
<dbReference type="InterPro" id="IPR050783">
    <property type="entry name" value="Oxylipin_biosynth_metab"/>
</dbReference>
<dbReference type="PROSITE" id="PS00018">
    <property type="entry name" value="EF_HAND_1"/>
    <property type="match status" value="1"/>
</dbReference>
<dbReference type="InterPro" id="IPR010255">
    <property type="entry name" value="Haem_peroxidase_sf"/>
</dbReference>
<dbReference type="CDD" id="cd09817">
    <property type="entry name" value="linoleate_diol_synthase_like"/>
    <property type="match status" value="1"/>
</dbReference>
<dbReference type="GO" id="GO:0004601">
    <property type="term" value="F:peroxidase activity"/>
    <property type="evidence" value="ECO:0007669"/>
    <property type="project" value="InterPro"/>
</dbReference>
<feature type="binding site" description="axial binding residue" evidence="5">
    <location>
        <position position="421"/>
    </location>
    <ligand>
        <name>heme b</name>
        <dbReference type="ChEBI" id="CHEBI:60344"/>
    </ligand>
    <ligandPart>
        <name>Fe</name>
        <dbReference type="ChEBI" id="CHEBI:18248"/>
    </ligandPart>
</feature>
<evidence type="ECO:0000313" key="8">
    <source>
        <dbReference type="EMBL" id="KAK4460577.1"/>
    </source>
</evidence>
<dbReference type="GO" id="GO:0046872">
    <property type="term" value="F:metal ion binding"/>
    <property type="evidence" value="ECO:0007669"/>
    <property type="project" value="UniProtKB-KW"/>
</dbReference>
<evidence type="ECO:0000256" key="4">
    <source>
        <dbReference type="ARBA" id="ARBA00023004"/>
    </source>
</evidence>
<accession>A0AAV9HI81</accession>
<dbReference type="PRINTS" id="PR00457">
    <property type="entry name" value="ANPEROXIDASE"/>
</dbReference>
<comment type="caution">
    <text evidence="8">The sequence shown here is derived from an EMBL/GenBank/DDBJ whole genome shotgun (WGS) entry which is preliminary data.</text>
</comment>
<keyword evidence="7" id="KW-1133">Transmembrane helix</keyword>
<dbReference type="InterPro" id="IPR019791">
    <property type="entry name" value="Haem_peroxidase_animal"/>
</dbReference>
<sequence>MAGNKFEEKYLPGDSYGDEETHEGEGYSLDKPIELAAGLFKELTSVGKEVSLVEITKVIQAVTTKPLDDKAGGTEILIGLLTSLSSRSKIRKLLTDHLIDSLWDTLQHPPLTYVGGDVKYEVVDPANPDPAKPKRSDTITFTSPDNPNITLRESVPQAPDGLYQYRTPDGSYNSMLHPHLGRAGTPYAKSVRGVKRLQGVKPDPGLLFDLLMARDDSKNIENDAGISAMFYYHATIIIHDIFRTNRQDQNISDTSSYLDLAPLYGSSLKDQLEIRTMKEGKLKPDTFSEKRLLGQPPGVNVMLVLYNRFHNYVADVLLKINENGRFTLGCAADADPETRAKAIAKQDHDLFNVARLIVGGLYINIALHDYLRAITNTHASNSDWTLDPRVDIEAQKFDDQGTPRGVGNQVSVEFNLLYRFHSMISKRDEKWTNEFFLHLLPHRKQEDLEKITWEELGYAIMQYEKKIPTDPSKREFGGLKRDSATGKFDDKDLVRLLKESMDDPACVFGARTVPKVLRTVEILGIGQARKWQVASLNEFREFFGLKRHETFEDINSDPDIAGILEKLYTDPDMVELYPGLMIENAKPMRKTGCGIRPTYSLGRAVLSDAITLVRSDRFNTLDYTVSNLTSWGYNEVQYDNKTLGGSMLYKLIQRGLPGWFPFNSVAVMQPMYTKQANAKIAESLGTITQFSLADPVPPRNRIPISTASGIKTALSTPDLVPSYLPAFATLGTPGNNKTLKSLSSYSPATLNAILENHASSLPAAVSSLVQSEGAALLEKESFPLRKNALYQLDILRDLAIPLTARFLADLFYLDLRSDENTDGKLSATEVYRSLVDIHVWGLDGLTDDAANAWNRRRKAQEGLNLLAQTTEGLVKEVAGGMGLLGSAKLLVLGWDDEIKNGGVRSIGWKVVQELLNRQKSDIAKVVDHLWVGASVGAIGGGAGGLVRAFTKILEFFLKKENENVWNEVKVRVEKGEDVSPYVVEAVRITSEYRETRVATNAEAIEGQKVEKDDFVLLKTGDAGRDGSKVPEADKFNVNRKNDYVTASTTTGNKDVAVVFVTELIKFVAGLKNLRPAPGEMGNIKSIRLGSDSREYFLNDTWSHLSFDPSSKCLSFQGIKVISSNFTFNSLEGALRWSCIGQLVRLEFFMGRLLQLQAYHLDDVNLGTWMTLTTVDTFYTFLSNTLISLFDKTEKLGLVFFFGGGGGGYAGVYFFKKI</sequence>
<reference evidence="8" key="2">
    <citation type="submission" date="2023-06" db="EMBL/GenBank/DDBJ databases">
        <authorList>
            <consortium name="Lawrence Berkeley National Laboratory"/>
            <person name="Mondo S.J."/>
            <person name="Hensen N."/>
            <person name="Bonometti L."/>
            <person name="Westerberg I."/>
            <person name="Brannstrom I.O."/>
            <person name="Guillou S."/>
            <person name="Cros-Aarteil S."/>
            <person name="Calhoun S."/>
            <person name="Haridas S."/>
            <person name="Kuo A."/>
            <person name="Pangilinan J."/>
            <person name="Riley R."/>
            <person name="Labutti K."/>
            <person name="Andreopoulos B."/>
            <person name="Lipzen A."/>
            <person name="Chen C."/>
            <person name="Yanf M."/>
            <person name="Daum C."/>
            <person name="Ng V."/>
            <person name="Clum A."/>
            <person name="Steindorff A."/>
            <person name="Ohm R."/>
            <person name="Martin F."/>
            <person name="Silar P."/>
            <person name="Natvig D."/>
            <person name="Lalanne C."/>
            <person name="Gautier V."/>
            <person name="Ament-Velasquez S.L."/>
            <person name="Kruys A."/>
            <person name="Hutchinson M.I."/>
            <person name="Powell A.J."/>
            <person name="Barry K."/>
            <person name="Miller A.N."/>
            <person name="Grigoriev I.V."/>
            <person name="Debuchy R."/>
            <person name="Gladieux P."/>
            <person name="Thoren M.H."/>
            <person name="Johannesson H."/>
        </authorList>
    </citation>
    <scope>NUCLEOTIDE SEQUENCE</scope>
    <source>
        <strain evidence="8">PSN324</strain>
    </source>
</reference>
<keyword evidence="4 5" id="KW-0408">Iron</keyword>
<dbReference type="InterPro" id="IPR034812">
    <property type="entry name" value="Ppo-like_N"/>
</dbReference>
<evidence type="ECO:0000256" key="6">
    <source>
        <dbReference type="SAM" id="MobiDB-lite"/>
    </source>
</evidence>
<feature type="compositionally biased region" description="Basic and acidic residues" evidence="6">
    <location>
        <begin position="1"/>
        <end position="11"/>
    </location>
</feature>
<evidence type="ECO:0000256" key="3">
    <source>
        <dbReference type="ARBA" id="ARBA00023002"/>
    </source>
</evidence>
<dbReference type="GO" id="GO:0006979">
    <property type="term" value="P:response to oxidative stress"/>
    <property type="evidence" value="ECO:0007669"/>
    <property type="project" value="InterPro"/>
</dbReference>
<dbReference type="Proteomes" id="UP001321749">
    <property type="component" value="Unassembled WGS sequence"/>
</dbReference>
<dbReference type="EMBL" id="MU865009">
    <property type="protein sequence ID" value="KAK4460577.1"/>
    <property type="molecule type" value="Genomic_DNA"/>
</dbReference>
<keyword evidence="9" id="KW-1185">Reference proteome</keyword>
<keyword evidence="1 5" id="KW-0479">Metal-binding</keyword>
<evidence type="ECO:0000256" key="1">
    <source>
        <dbReference type="ARBA" id="ARBA00022723"/>
    </source>
</evidence>
<dbReference type="PROSITE" id="PS50292">
    <property type="entry name" value="PEROXIDASE_3"/>
    <property type="match status" value="1"/>
</dbReference>
<dbReference type="PANTHER" id="PTHR11903">
    <property type="entry name" value="PROSTAGLANDIN G/H SYNTHASE"/>
    <property type="match status" value="1"/>
</dbReference>
<keyword evidence="5" id="KW-0349">Heme</keyword>
<evidence type="ECO:0000256" key="2">
    <source>
        <dbReference type="ARBA" id="ARBA00022964"/>
    </source>
</evidence>
<keyword evidence="7" id="KW-0812">Transmembrane</keyword>